<dbReference type="Gene3D" id="2.40.40.20">
    <property type="match status" value="1"/>
</dbReference>
<evidence type="ECO:0000256" key="6">
    <source>
        <dbReference type="ARBA" id="ARBA00022723"/>
    </source>
</evidence>
<evidence type="ECO:0000259" key="13">
    <source>
        <dbReference type="SMART" id="SM00663"/>
    </source>
</evidence>
<feature type="binding site" evidence="11">
    <location>
        <position position="60"/>
    </location>
    <ligand>
        <name>Zn(2+)</name>
        <dbReference type="ChEBI" id="CHEBI:29105"/>
        <label>1</label>
    </ligand>
</feature>
<feature type="binding site" evidence="11">
    <location>
        <position position="902"/>
    </location>
    <ligand>
        <name>Zn(2+)</name>
        <dbReference type="ChEBI" id="CHEBI:29105"/>
        <label>2</label>
    </ligand>
</feature>
<dbReference type="AlphaFoldDB" id="A0A2X4YS52"/>
<gene>
    <name evidence="11 14" type="primary">rpoC</name>
    <name evidence="14" type="ORF">NCTC4824_00133</name>
</gene>
<feature type="domain" description="RNA polymerase N-terminal" evidence="13">
    <location>
        <begin position="224"/>
        <end position="503"/>
    </location>
</feature>
<keyword evidence="15" id="KW-1185">Reference proteome</keyword>
<keyword evidence="9 11" id="KW-0804">Transcription</keyword>
<evidence type="ECO:0000256" key="9">
    <source>
        <dbReference type="ARBA" id="ARBA00023163"/>
    </source>
</evidence>
<feature type="binding site" evidence="11">
    <location>
        <position position="453"/>
    </location>
    <ligand>
        <name>Mg(2+)</name>
        <dbReference type="ChEBI" id="CHEBI:18420"/>
    </ligand>
</feature>
<dbReference type="GO" id="GO:0008270">
    <property type="term" value="F:zinc ion binding"/>
    <property type="evidence" value="ECO:0007669"/>
    <property type="project" value="UniProtKB-UniRule"/>
</dbReference>
<feature type="binding site" evidence="11">
    <location>
        <position position="892"/>
    </location>
    <ligand>
        <name>Zn(2+)</name>
        <dbReference type="ChEBI" id="CHEBI:29105"/>
        <label>2</label>
    </ligand>
</feature>
<dbReference type="InterPro" id="IPR045867">
    <property type="entry name" value="DNA-dir_RpoC_beta_prime"/>
</dbReference>
<dbReference type="SUPFAM" id="SSF64484">
    <property type="entry name" value="beta and beta-prime subunits of DNA dependent RNA-polymerase"/>
    <property type="match status" value="1"/>
</dbReference>
<dbReference type="KEGG" id="blen:NCTC4824_00133"/>
<evidence type="ECO:0000256" key="1">
    <source>
        <dbReference type="ARBA" id="ARBA00004026"/>
    </source>
</evidence>
<dbReference type="Gene3D" id="1.10.132.30">
    <property type="match status" value="1"/>
</dbReference>
<evidence type="ECO:0000256" key="2">
    <source>
        <dbReference type="ARBA" id="ARBA00006460"/>
    </source>
</evidence>
<keyword evidence="7 11" id="KW-0862">Zinc</keyword>
<dbReference type="InterPro" id="IPR007083">
    <property type="entry name" value="RNA_pol_Rpb1_4"/>
</dbReference>
<proteinExistence type="inferred from homology"/>
<feature type="binding site" evidence="11">
    <location>
        <position position="449"/>
    </location>
    <ligand>
        <name>Mg(2+)</name>
        <dbReference type="ChEBI" id="CHEBI:18420"/>
    </ligand>
</feature>
<dbReference type="STRING" id="1348624.GCA_001591545_03516"/>
<evidence type="ECO:0000256" key="11">
    <source>
        <dbReference type="HAMAP-Rule" id="MF_01322"/>
    </source>
</evidence>
<dbReference type="InterPro" id="IPR012754">
    <property type="entry name" value="DNA-dir_RpoC_beta_prime_bact"/>
</dbReference>
<keyword evidence="4 11" id="KW-0808">Transferase</keyword>
<dbReference type="GO" id="GO:0003677">
    <property type="term" value="F:DNA binding"/>
    <property type="evidence" value="ECO:0007669"/>
    <property type="project" value="UniProtKB-UniRule"/>
</dbReference>
<dbReference type="HAMAP" id="MF_01322">
    <property type="entry name" value="RNApol_bact_RpoC"/>
    <property type="match status" value="1"/>
</dbReference>
<comment type="function">
    <text evidence="1 11 12">DNA-dependent RNA polymerase catalyzes the transcription of DNA into RNA using the four ribonucleoside triphosphates as substrates.</text>
</comment>
<dbReference type="PANTHER" id="PTHR19376">
    <property type="entry name" value="DNA-DIRECTED RNA POLYMERASE"/>
    <property type="match status" value="1"/>
</dbReference>
<dbReference type="Pfam" id="PF04983">
    <property type="entry name" value="RNA_pol_Rpb1_3"/>
    <property type="match status" value="1"/>
</dbReference>
<dbReference type="GO" id="GO:0006351">
    <property type="term" value="P:DNA-templated transcription"/>
    <property type="evidence" value="ECO:0007669"/>
    <property type="project" value="UniProtKB-UniRule"/>
</dbReference>
<evidence type="ECO:0000256" key="5">
    <source>
        <dbReference type="ARBA" id="ARBA00022695"/>
    </source>
</evidence>
<organism evidence="14 15">
    <name type="scientific">Lederbergia lenta</name>
    <name type="common">Bacillus lentus</name>
    <dbReference type="NCBI Taxonomy" id="1467"/>
    <lineage>
        <taxon>Bacteria</taxon>
        <taxon>Bacillati</taxon>
        <taxon>Bacillota</taxon>
        <taxon>Bacilli</taxon>
        <taxon>Bacillales</taxon>
        <taxon>Bacillaceae</taxon>
        <taxon>Lederbergia</taxon>
    </lineage>
</organism>
<keyword evidence="3 11" id="KW-0240">DNA-directed RNA polymerase</keyword>
<comment type="similarity">
    <text evidence="2 11 12">Belongs to the RNA polymerase beta' chain family.</text>
</comment>
<dbReference type="InterPro" id="IPR000722">
    <property type="entry name" value="RNA_pol_asu"/>
</dbReference>
<keyword evidence="8 11" id="KW-0460">Magnesium</keyword>
<dbReference type="Gene3D" id="1.10.1790.20">
    <property type="match status" value="1"/>
</dbReference>
<feature type="binding site" evidence="11">
    <location>
        <position position="78"/>
    </location>
    <ligand>
        <name>Zn(2+)</name>
        <dbReference type="ChEBI" id="CHEBI:29105"/>
        <label>1</label>
    </ligand>
</feature>
<dbReference type="InterPro" id="IPR044893">
    <property type="entry name" value="RNA_pol_Rpb1_clamp_domain"/>
</dbReference>
<comment type="cofactor">
    <cofactor evidence="11">
        <name>Zn(2+)</name>
        <dbReference type="ChEBI" id="CHEBI:29105"/>
    </cofactor>
    <text evidence="11">Binds 2 Zn(2+) ions per subunit.</text>
</comment>
<sequence>MLDVNNFEYMKIGLASPDKIRSWSFGEVKKPETINYRTLKPEKDGLFCERIFGPTKDWECHCGKYKRVRYKGVVCDRCGVEVTRAKVRRERMGHIELAAPVSHIWYFKGIPSRMGLILDMSPRALEEIIYFASYVVTDVGDTTLDKKQLLSEREYRAYREKYGATFQAAMGAEAIKKLLQDIDLEKEVAQLKEELKTAQGQRRTRAIKRLEVLEAFRHSGNFPDWMILDVLPVIPPELRPMVQLEGGRFATSDLNDLYRRVINRNNRLKRLLDLGAPGIIVQNEKRMLQEAVDALIDNGRRGRPVTGPGNRPLKSLSHMLKGKQGRFRQNLLGKRVDYSGRSVIVVGPNLKMYQCGLPKEMALELFKPFVMKELVEKGLAHNIKSAKRKIERIHPEVWDVLEEVIREHPVLLNRAPTLHRLGIQAFEPTLVEGRAIRLHPLVCTAYNADFDGDQMAVHVPLSAEAQAEARILMLAAQNILNPRDGKPVVTPSQDMVLGNYYLTLERKNADGEGMIFKDTNEALIAYQNGYVHLHSRIAVRADSLINERFTEEQRKQLLVTTVGKLVFNEILPPSFPFINEPTNENLEGNTPDKYFIEPSTNVAEFIKQQPLIEPFKKKILGNIIAEIFKRFHITETSKMLDRMKNLGFKYSTKAGITVGVSDIVVLAEKETLLNDAQEKVDNVLKQFKRGLITDEERYDRVISIWSAVKDTIQNKLMKTLDNLNPIYMMSDSGARGNASNFTQLAGMRGLMANPAGRIIELPIKSSFREGLTVLEYFISTHGARKGLADTALKTADSGYLTRRLVDVAQDVIIREDDCGTDKGLLVASLKDGTEIIEPLEERLIGRHARKKIIHPETGAVLVTENELIHEDLAKEVVNAGIEEVWIRSAFTCNTRHGVCKKCYGRNLATGTVVDVGEAVGIIAAQSIGEPGTQLTMRTFHTGGVAGDDITQGLPRIQELFEARNPKGQAVITEISGVVTAITEGRDRQQEIVVQSEIDSRTYTAPYTARLKVAVNDEVERGQVLTEGSIDPKELLQVRDVSAVQEYLLLEVQKVYRMQGVEIGDKHVEVMVRQMLRKVRVADAGNTDVLPGTLLDVHQFTDANEKALLEGKQPATGRPVLLGITKASLETDSFLSAASFQETTRVLTDAAIKGKRDELLGLKENVIIGKLVPAGTGMQRYRKAVSIMAGEEVPNAE</sequence>
<evidence type="ECO:0000256" key="8">
    <source>
        <dbReference type="ARBA" id="ARBA00022842"/>
    </source>
</evidence>
<evidence type="ECO:0000256" key="3">
    <source>
        <dbReference type="ARBA" id="ARBA00022478"/>
    </source>
</evidence>
<feature type="binding site" evidence="11">
    <location>
        <position position="899"/>
    </location>
    <ligand>
        <name>Zn(2+)</name>
        <dbReference type="ChEBI" id="CHEBI:29105"/>
        <label>2</label>
    </ligand>
</feature>
<dbReference type="Gene3D" id="4.10.860.120">
    <property type="entry name" value="RNA polymerase II, clamp domain"/>
    <property type="match status" value="1"/>
</dbReference>
<comment type="subunit">
    <text evidence="11">The RNAP catalytic core consists of 2 alpha, 1 beta, 1 beta' and 1 omega subunit. When a sigma factor is associated with the core the holoenzyme is formed, which can initiate transcription.</text>
</comment>
<name>A0A2X4YS52_LEDLE</name>
<keyword evidence="5 11" id="KW-0548">Nucleotidyltransferase</keyword>
<evidence type="ECO:0000313" key="14">
    <source>
        <dbReference type="EMBL" id="SQI51184.1"/>
    </source>
</evidence>
<dbReference type="EC" id="2.7.7.6" evidence="11"/>
<dbReference type="FunFam" id="1.10.150.390:FF:000002">
    <property type="entry name" value="DNA-directed RNA polymerase subunit beta"/>
    <property type="match status" value="1"/>
</dbReference>
<dbReference type="Gene3D" id="2.40.50.100">
    <property type="match status" value="1"/>
</dbReference>
<dbReference type="CDD" id="cd01609">
    <property type="entry name" value="RNAP_beta'_N"/>
    <property type="match status" value="1"/>
</dbReference>
<comment type="catalytic activity">
    <reaction evidence="10 11 12">
        <text>RNA(n) + a ribonucleoside 5'-triphosphate = RNA(n+1) + diphosphate</text>
        <dbReference type="Rhea" id="RHEA:21248"/>
        <dbReference type="Rhea" id="RHEA-COMP:14527"/>
        <dbReference type="Rhea" id="RHEA-COMP:17342"/>
        <dbReference type="ChEBI" id="CHEBI:33019"/>
        <dbReference type="ChEBI" id="CHEBI:61557"/>
        <dbReference type="ChEBI" id="CHEBI:140395"/>
        <dbReference type="EC" id="2.7.7.6"/>
    </reaction>
</comment>
<protein>
    <recommendedName>
        <fullName evidence="11">DNA-directed RNA polymerase subunit beta'</fullName>
        <shortName evidence="11">RNAP subunit beta'</shortName>
        <ecNumber evidence="11">2.7.7.6</ecNumber>
    </recommendedName>
    <alternativeName>
        <fullName evidence="11">RNA polymerase subunit beta'</fullName>
    </alternativeName>
    <alternativeName>
        <fullName evidence="11">Transcriptase subunit beta'</fullName>
    </alternativeName>
</protein>
<dbReference type="InterPro" id="IPR042102">
    <property type="entry name" value="RNA_pol_Rpb1_3_sf"/>
</dbReference>
<dbReference type="GO" id="GO:0000428">
    <property type="term" value="C:DNA-directed RNA polymerase complex"/>
    <property type="evidence" value="ECO:0007669"/>
    <property type="project" value="UniProtKB-KW"/>
</dbReference>
<evidence type="ECO:0000256" key="10">
    <source>
        <dbReference type="ARBA" id="ARBA00048552"/>
    </source>
</evidence>
<dbReference type="NCBIfam" id="TIGR02386">
    <property type="entry name" value="rpoC_TIGR"/>
    <property type="match status" value="1"/>
</dbReference>
<evidence type="ECO:0000256" key="4">
    <source>
        <dbReference type="ARBA" id="ARBA00022679"/>
    </source>
</evidence>
<dbReference type="Gene3D" id="1.10.274.100">
    <property type="entry name" value="RNA polymerase Rpb1, domain 3"/>
    <property type="match status" value="1"/>
</dbReference>
<keyword evidence="6 11" id="KW-0479">Metal-binding</keyword>
<dbReference type="Pfam" id="PF04997">
    <property type="entry name" value="RNA_pol_Rpb1_1"/>
    <property type="match status" value="1"/>
</dbReference>
<dbReference type="SMART" id="SM00663">
    <property type="entry name" value="RPOLA_N"/>
    <property type="match status" value="1"/>
</dbReference>
<dbReference type="Gene3D" id="1.10.40.90">
    <property type="match status" value="1"/>
</dbReference>
<dbReference type="CDD" id="cd02655">
    <property type="entry name" value="RNAP_beta'_C"/>
    <property type="match status" value="1"/>
</dbReference>
<feature type="binding site" evidence="11">
    <location>
        <position position="451"/>
    </location>
    <ligand>
        <name>Mg(2+)</name>
        <dbReference type="ChEBI" id="CHEBI:18420"/>
    </ligand>
</feature>
<dbReference type="FunFam" id="4.10.860.120:FF:000001">
    <property type="entry name" value="DNA-directed RNA polymerase subunit beta"/>
    <property type="match status" value="1"/>
</dbReference>
<dbReference type="PANTHER" id="PTHR19376:SF54">
    <property type="entry name" value="DNA-DIRECTED RNA POLYMERASE SUBUNIT BETA"/>
    <property type="match status" value="1"/>
</dbReference>
<dbReference type="Pfam" id="PF04998">
    <property type="entry name" value="RNA_pol_Rpb1_5"/>
    <property type="match status" value="1"/>
</dbReference>
<dbReference type="InterPro" id="IPR006592">
    <property type="entry name" value="RNA_pol_N"/>
</dbReference>
<dbReference type="InterPro" id="IPR007080">
    <property type="entry name" value="RNA_pol_Rpb1_1"/>
</dbReference>
<dbReference type="InterPro" id="IPR007066">
    <property type="entry name" value="RNA_pol_Rpb1_3"/>
</dbReference>
<dbReference type="EMBL" id="LS483476">
    <property type="protein sequence ID" value="SQI51184.1"/>
    <property type="molecule type" value="Genomic_DNA"/>
</dbReference>
<dbReference type="Pfam" id="PF05000">
    <property type="entry name" value="RNA_pol_Rpb1_4"/>
    <property type="match status" value="1"/>
</dbReference>
<dbReference type="Proteomes" id="UP000249134">
    <property type="component" value="Chromosome 1"/>
</dbReference>
<dbReference type="GO" id="GO:0000287">
    <property type="term" value="F:magnesium ion binding"/>
    <property type="evidence" value="ECO:0007669"/>
    <property type="project" value="UniProtKB-UniRule"/>
</dbReference>
<evidence type="ECO:0000256" key="12">
    <source>
        <dbReference type="RuleBase" id="RU004279"/>
    </source>
</evidence>
<reference evidence="14 15" key="1">
    <citation type="submission" date="2018-06" db="EMBL/GenBank/DDBJ databases">
        <authorList>
            <consortium name="Pathogen Informatics"/>
            <person name="Doyle S."/>
        </authorList>
    </citation>
    <scope>NUCLEOTIDE SEQUENCE [LARGE SCALE GENOMIC DNA]</scope>
    <source>
        <strain evidence="14 15">NCTC4824</strain>
    </source>
</reference>
<dbReference type="GO" id="GO:0003899">
    <property type="term" value="F:DNA-directed RNA polymerase activity"/>
    <property type="evidence" value="ECO:0007669"/>
    <property type="project" value="UniProtKB-UniRule"/>
</dbReference>
<comment type="cofactor">
    <cofactor evidence="11">
        <name>Mg(2+)</name>
        <dbReference type="ChEBI" id="CHEBI:18420"/>
    </cofactor>
    <text evidence="11">Binds 1 Mg(2+) ion per subunit.</text>
</comment>
<dbReference type="Gene3D" id="1.10.150.390">
    <property type="match status" value="1"/>
</dbReference>
<feature type="binding site" evidence="11">
    <location>
        <position position="62"/>
    </location>
    <ligand>
        <name>Zn(2+)</name>
        <dbReference type="ChEBI" id="CHEBI:29105"/>
        <label>1</label>
    </ligand>
</feature>
<dbReference type="InterPro" id="IPR038120">
    <property type="entry name" value="Rpb1_funnel_sf"/>
</dbReference>
<feature type="binding site" evidence="11">
    <location>
        <position position="75"/>
    </location>
    <ligand>
        <name>Zn(2+)</name>
        <dbReference type="ChEBI" id="CHEBI:29105"/>
        <label>1</label>
    </ligand>
</feature>
<dbReference type="Pfam" id="PF00623">
    <property type="entry name" value="RNA_pol_Rpb1_2"/>
    <property type="match status" value="1"/>
</dbReference>
<dbReference type="RefSeq" id="WP_066145196.1">
    <property type="nucleotide sequence ID" value="NZ_CBCSGM010000006.1"/>
</dbReference>
<accession>A0A2X4YS52</accession>
<evidence type="ECO:0000313" key="15">
    <source>
        <dbReference type="Proteomes" id="UP000249134"/>
    </source>
</evidence>
<feature type="binding site" evidence="11">
    <location>
        <position position="818"/>
    </location>
    <ligand>
        <name>Zn(2+)</name>
        <dbReference type="ChEBI" id="CHEBI:29105"/>
        <label>2</label>
    </ligand>
</feature>
<dbReference type="InterPro" id="IPR007081">
    <property type="entry name" value="RNA_pol_Rpb1_5"/>
</dbReference>
<evidence type="ECO:0000256" key="7">
    <source>
        <dbReference type="ARBA" id="ARBA00022833"/>
    </source>
</evidence>